<protein>
    <submittedName>
        <fullName evidence="1">Uncharacterized protein</fullName>
    </submittedName>
</protein>
<organism evidence="1">
    <name type="scientific">uncultured Dysgonomonas sp</name>
    <dbReference type="NCBI Taxonomy" id="206096"/>
    <lineage>
        <taxon>Bacteria</taxon>
        <taxon>Pseudomonadati</taxon>
        <taxon>Bacteroidota</taxon>
        <taxon>Bacteroidia</taxon>
        <taxon>Bacteroidales</taxon>
        <taxon>Dysgonomonadaceae</taxon>
        <taxon>Dysgonomonas</taxon>
        <taxon>environmental samples</taxon>
    </lineage>
</organism>
<dbReference type="EMBL" id="FLUL01000001">
    <property type="protein sequence ID" value="SBV95673.1"/>
    <property type="molecule type" value="Genomic_DNA"/>
</dbReference>
<proteinExistence type="predicted"/>
<accession>A0A212J8A1</accession>
<dbReference type="AlphaFoldDB" id="A0A212J8A1"/>
<name>A0A212J8A1_9BACT</name>
<reference evidence="1" key="1">
    <citation type="submission" date="2016-04" db="EMBL/GenBank/DDBJ databases">
        <authorList>
            <person name="Evans L.H."/>
            <person name="Alamgir A."/>
            <person name="Owens N."/>
            <person name="Weber N.D."/>
            <person name="Virtaneva K."/>
            <person name="Barbian K."/>
            <person name="Babar A."/>
            <person name="Rosenke K."/>
        </authorList>
    </citation>
    <scope>NUCLEOTIDE SEQUENCE</scope>
    <source>
        <strain evidence="1">86-2</strain>
    </source>
</reference>
<sequence length="294" mass="34210">MIIQFSHNGKELNLSRKVSENYRFDSESSGYRFWNNIPTHKKKFMKHKGWYLENVRGQLSTEPQMAELYFWGEWEPQSLFKLTGNPFLNKERLPHAVHYPLFLDDNKGHHNTDPFVFGSHFYYTNCKQKQVGNGKKMLSLPLKSIILFGSEINKTDFTIDTIFVVSDSETVSEYKTHTENYPSILRKMTIDLNGGLPDWHKLYKGKMYDLSKQYSENIKSTFCFFPCKVDCGDIGFARPIINWRKFNLQKPGAGTVLYTVNFTSDFTFWNALVTELLAQGFSLGIRLELPISDE</sequence>
<gene>
    <name evidence="1" type="ORF">KL86DYS2_10953</name>
</gene>
<evidence type="ECO:0000313" key="1">
    <source>
        <dbReference type="EMBL" id="SBV95673.1"/>
    </source>
</evidence>